<accession>A0A5R9FQZ9</accession>
<dbReference type="AlphaFoldDB" id="A0A5R9FQZ9"/>
<proteinExistence type="predicted"/>
<keyword evidence="2" id="KW-1185">Reference proteome</keyword>
<organism evidence="1 2">
    <name type="scientific">Streptomyces montanus</name>
    <dbReference type="NCBI Taxonomy" id="2580423"/>
    <lineage>
        <taxon>Bacteria</taxon>
        <taxon>Bacillati</taxon>
        <taxon>Actinomycetota</taxon>
        <taxon>Actinomycetes</taxon>
        <taxon>Kitasatosporales</taxon>
        <taxon>Streptomycetaceae</taxon>
        <taxon>Streptomyces</taxon>
    </lineage>
</organism>
<dbReference type="Proteomes" id="UP000305906">
    <property type="component" value="Unassembled WGS sequence"/>
</dbReference>
<dbReference type="EMBL" id="VBZC01000047">
    <property type="protein sequence ID" value="TLS41985.1"/>
    <property type="molecule type" value="Genomic_DNA"/>
</dbReference>
<reference evidence="1 2" key="1">
    <citation type="submission" date="2019-05" db="EMBL/GenBank/DDBJ databases">
        <title>Streptomyces sp. NEAU-C151, a novel actinomycete isolated from soil.</title>
        <authorList>
            <person name="Han L."/>
            <person name="Jiang H."/>
        </authorList>
    </citation>
    <scope>NUCLEOTIDE SEQUENCE [LARGE SCALE GENOMIC DNA]</scope>
    <source>
        <strain evidence="1 2">NEAU-C151</strain>
    </source>
</reference>
<gene>
    <name evidence="1" type="ORF">FE633_33460</name>
</gene>
<protein>
    <submittedName>
        <fullName evidence="1">Uncharacterized protein</fullName>
    </submittedName>
</protein>
<comment type="caution">
    <text evidence="1">The sequence shown here is derived from an EMBL/GenBank/DDBJ whole genome shotgun (WGS) entry which is preliminary data.</text>
</comment>
<evidence type="ECO:0000313" key="2">
    <source>
        <dbReference type="Proteomes" id="UP000305906"/>
    </source>
</evidence>
<evidence type="ECO:0000313" key="1">
    <source>
        <dbReference type="EMBL" id="TLS41985.1"/>
    </source>
</evidence>
<name>A0A5R9FQZ9_9ACTN</name>
<sequence>MRNPILRLLEWILTCLTPQPRGRHRATSPAAHAPTPGCPRLPLYSAPLDGSASPLVRPYLLGTPEAHLERRRQRERRHALYLATLGIDAGPDHIHGVRVPAAAR</sequence>